<gene>
    <name evidence="2" type="primary">Wdr65</name>
    <name evidence="2" type="ORF">SPIL2461_LOCUS21327</name>
</gene>
<sequence>MMEGYAAAVEACKVGSPSERAVNAYVQSTYTAAMARAADELRRIAGELGVARGEEGCLDRLRKHRQDLEQELEALEKDLATVSAASEAGWMLSSACAEEPGSRRRRKDADARPVSRRLQQLPWSVGVFRQGGDAVLEGKGPF</sequence>
<comment type="caution">
    <text evidence="2">The sequence shown here is derived from an EMBL/GenBank/DDBJ whole genome shotgun (WGS) entry which is preliminary data.</text>
</comment>
<evidence type="ECO:0000256" key="1">
    <source>
        <dbReference type="SAM" id="Coils"/>
    </source>
</evidence>
<proteinExistence type="predicted"/>
<accession>A0A812XK72</accession>
<reference evidence="2" key="1">
    <citation type="submission" date="2021-02" db="EMBL/GenBank/DDBJ databases">
        <authorList>
            <person name="Dougan E. K."/>
            <person name="Rhodes N."/>
            <person name="Thang M."/>
            <person name="Chan C."/>
        </authorList>
    </citation>
    <scope>NUCLEOTIDE SEQUENCE</scope>
</reference>
<evidence type="ECO:0000313" key="3">
    <source>
        <dbReference type="Proteomes" id="UP000649617"/>
    </source>
</evidence>
<dbReference type="AlphaFoldDB" id="A0A812XK72"/>
<protein>
    <submittedName>
        <fullName evidence="2">Wdr65 protein</fullName>
    </submittedName>
</protein>
<dbReference type="OrthoDB" id="437061at2759"/>
<evidence type="ECO:0000313" key="2">
    <source>
        <dbReference type="EMBL" id="CAE7741128.1"/>
    </source>
</evidence>
<keyword evidence="1" id="KW-0175">Coiled coil</keyword>
<organism evidence="2 3">
    <name type="scientific">Symbiodinium pilosum</name>
    <name type="common">Dinoflagellate</name>
    <dbReference type="NCBI Taxonomy" id="2952"/>
    <lineage>
        <taxon>Eukaryota</taxon>
        <taxon>Sar</taxon>
        <taxon>Alveolata</taxon>
        <taxon>Dinophyceae</taxon>
        <taxon>Suessiales</taxon>
        <taxon>Symbiodiniaceae</taxon>
        <taxon>Symbiodinium</taxon>
    </lineage>
</organism>
<dbReference type="EMBL" id="CAJNIZ010046147">
    <property type="protein sequence ID" value="CAE7741128.1"/>
    <property type="molecule type" value="Genomic_DNA"/>
</dbReference>
<name>A0A812XK72_SYMPI</name>
<keyword evidence="3" id="KW-1185">Reference proteome</keyword>
<feature type="coiled-coil region" evidence="1">
    <location>
        <begin position="58"/>
        <end position="85"/>
    </location>
</feature>
<dbReference type="Proteomes" id="UP000649617">
    <property type="component" value="Unassembled WGS sequence"/>
</dbReference>